<keyword evidence="1" id="KW-1133">Transmembrane helix</keyword>
<dbReference type="Proteomes" id="UP000193749">
    <property type="component" value="Unassembled WGS sequence"/>
</dbReference>
<keyword evidence="3" id="KW-1185">Reference proteome</keyword>
<dbReference type="RefSeq" id="WP_084879812.1">
    <property type="nucleotide sequence ID" value="NZ_JAGGMY010000007.1"/>
</dbReference>
<dbReference type="STRING" id="55209.HA50_26320"/>
<evidence type="ECO:0000313" key="3">
    <source>
        <dbReference type="Proteomes" id="UP000193749"/>
    </source>
</evidence>
<dbReference type="EMBL" id="MLJI01000002">
    <property type="protein sequence ID" value="ORM90089.1"/>
    <property type="molecule type" value="Genomic_DNA"/>
</dbReference>
<accession>A0A1X1EMG8</accession>
<evidence type="ECO:0000256" key="1">
    <source>
        <dbReference type="SAM" id="Phobius"/>
    </source>
</evidence>
<reference evidence="2 3" key="1">
    <citation type="journal article" date="2017" name="Antonie Van Leeuwenhoek">
        <title>Phylogenomic resolution of the bacterial genus Pantoea and its relationship with Erwinia and Tatumella.</title>
        <authorList>
            <person name="Palmer M."/>
            <person name="Steenkamp E.T."/>
            <person name="Coetzee M.P."/>
            <person name="Chan W.Y."/>
            <person name="van Zyl E."/>
            <person name="De Maayer P."/>
            <person name="Coutinho T.A."/>
            <person name="Blom J."/>
            <person name="Smits T.H."/>
            <person name="Duffy B."/>
            <person name="Venter S.N."/>
        </authorList>
    </citation>
    <scope>NUCLEOTIDE SEQUENCE [LARGE SCALE GENOMIC DNA]</scope>
    <source>
        <strain evidence="2 3">LMG 2657</strain>
    </source>
</reference>
<keyword evidence="1" id="KW-0812">Transmembrane</keyword>
<proteinExistence type="predicted"/>
<feature type="transmembrane region" description="Helical" evidence="1">
    <location>
        <begin position="59"/>
        <end position="81"/>
    </location>
</feature>
<organism evidence="2 3">
    <name type="scientific">Pantoea cypripedii</name>
    <name type="common">Pectobacterium cypripedii</name>
    <name type="synonym">Erwinia cypripedii</name>
    <dbReference type="NCBI Taxonomy" id="55209"/>
    <lineage>
        <taxon>Bacteria</taxon>
        <taxon>Pseudomonadati</taxon>
        <taxon>Pseudomonadota</taxon>
        <taxon>Gammaproteobacteria</taxon>
        <taxon>Enterobacterales</taxon>
        <taxon>Erwiniaceae</taxon>
        <taxon>Pantoea</taxon>
    </lineage>
</organism>
<protein>
    <submittedName>
        <fullName evidence="2">Uncharacterized protein</fullName>
    </submittedName>
</protein>
<evidence type="ECO:0000313" key="2">
    <source>
        <dbReference type="EMBL" id="ORM90089.1"/>
    </source>
</evidence>
<gene>
    <name evidence="2" type="ORF">HA50_26320</name>
</gene>
<name>A0A1X1EMG8_PANCY</name>
<dbReference type="AlphaFoldDB" id="A0A1X1EMG8"/>
<keyword evidence="1" id="KW-0472">Membrane</keyword>
<sequence length="101" mass="10832">MYETPLTFSRLETALLLVCASLLAAAGLYAWLAGELMNHIIMAAAAGPDGLLMRGLQVFPLLFLFALAGGFGCGALVSLTLRRHGFMTDRGPYRPGNTHLH</sequence>
<comment type="caution">
    <text evidence="2">The sequence shown here is derived from an EMBL/GenBank/DDBJ whole genome shotgun (WGS) entry which is preliminary data.</text>
</comment>